<name>A0A6G7MBB7_9GEMI</name>
<evidence type="ECO:0000313" key="3">
    <source>
        <dbReference type="EMBL" id="QIJ32479.1"/>
    </source>
</evidence>
<keyword evidence="1" id="KW-1133">Transmembrane helix</keyword>
<keyword evidence="1" id="KW-0472">Membrane</keyword>
<evidence type="ECO:0000259" key="2">
    <source>
        <dbReference type="Pfam" id="PF04807"/>
    </source>
</evidence>
<dbReference type="Pfam" id="PF04807">
    <property type="entry name" value="Gemini_AC4_5"/>
    <property type="match status" value="1"/>
</dbReference>
<feature type="domain" description="Geminivirus AC4/5 conserved" evidence="2">
    <location>
        <begin position="109"/>
        <end position="141"/>
    </location>
</feature>
<keyword evidence="1" id="KW-0812">Transmembrane</keyword>
<dbReference type="InterPro" id="IPR006892">
    <property type="entry name" value="Gemini_AC4_5_cons_dom_1"/>
</dbReference>
<evidence type="ECO:0000256" key="1">
    <source>
        <dbReference type="SAM" id="Phobius"/>
    </source>
</evidence>
<protein>
    <submittedName>
        <fullName evidence="3">C5 protein</fullName>
    </submittedName>
</protein>
<reference evidence="3" key="1">
    <citation type="submission" date="2019-07" db="EMBL/GenBank/DDBJ databases">
        <title>Yunnan Begomovirus Populations Are Highly Recombinant, Rapidly Evolving, and Segregated Based on Geographical Location.</title>
        <authorList>
            <person name="Zhao L."/>
            <person name="Zhong J."/>
            <person name="Li T."/>
            <person name="Ding M."/>
        </authorList>
    </citation>
    <scope>NUCLEOTIDE SEQUENCE</scope>
    <source>
        <strain evidence="3">YN2160</strain>
    </source>
</reference>
<organism evidence="3">
    <name type="scientific">Malvastrum yellow vein Baoshan virus</name>
    <dbReference type="NCBI Taxonomy" id="642493"/>
    <lineage>
        <taxon>Viruses</taxon>
        <taxon>Monodnaviria</taxon>
        <taxon>Shotokuvirae</taxon>
        <taxon>Cressdnaviricota</taxon>
        <taxon>Repensiviricetes</taxon>
        <taxon>Geplafuvirales</taxon>
        <taxon>Geminiviridae</taxon>
        <taxon>Begomovirus</taxon>
        <taxon>Begomovirus malvatrumvenae</taxon>
        <taxon>Malvastrum yellow vein virus</taxon>
    </lineage>
</organism>
<accession>A0A6G7MBB7</accession>
<feature type="transmembrane region" description="Helical" evidence="1">
    <location>
        <begin position="56"/>
        <end position="75"/>
    </location>
</feature>
<gene>
    <name evidence="3" type="primary">C5</name>
</gene>
<sequence length="167" mass="18917">MEKDRANYVCRYDFRNKIRSLLISVGYRIVEIDPNLKGSVNRIRGMGTCHIQHQGILGMILVLPSLLLVINNIIINPNKLLNQSLFLCSILSTSDGCIPLPQDLVTISMHILHSRSARLVVKHVENLSKILRRAGRTSISDKKEHDIVRVILALDVLIHPYLTQHVD</sequence>
<proteinExistence type="predicted"/>
<dbReference type="EMBL" id="MN249689">
    <property type="protein sequence ID" value="QIJ32479.1"/>
    <property type="molecule type" value="Genomic_DNA"/>
</dbReference>